<keyword evidence="1" id="KW-0378">Hydrolase</keyword>
<dbReference type="SUPFAM" id="SSF53254">
    <property type="entry name" value="Phosphoglycerate mutase-like"/>
    <property type="match status" value="1"/>
</dbReference>
<dbReference type="InParanoid" id="A0A7C8MFK0"/>
<dbReference type="Proteomes" id="UP000481858">
    <property type="component" value="Unassembled WGS sequence"/>
</dbReference>
<evidence type="ECO:0000313" key="3">
    <source>
        <dbReference type="Proteomes" id="UP000481858"/>
    </source>
</evidence>
<evidence type="ECO:0008006" key="4">
    <source>
        <dbReference type="Google" id="ProtNLM"/>
    </source>
</evidence>
<reference evidence="2 3" key="1">
    <citation type="submission" date="2019-12" db="EMBL/GenBank/DDBJ databases">
        <title>Draft genome sequence of the ascomycete Xylaria multiplex DSM 110363.</title>
        <authorList>
            <person name="Buettner E."/>
            <person name="Kellner H."/>
        </authorList>
    </citation>
    <scope>NUCLEOTIDE SEQUENCE [LARGE SCALE GENOMIC DNA]</scope>
    <source>
        <strain evidence="2 3">DSM 110363</strain>
    </source>
</reference>
<evidence type="ECO:0000313" key="2">
    <source>
        <dbReference type="EMBL" id="KAF2963272.1"/>
    </source>
</evidence>
<dbReference type="Gene3D" id="3.40.50.1240">
    <property type="entry name" value="Phosphoglycerate mutase-like"/>
    <property type="match status" value="1"/>
</dbReference>
<keyword evidence="3" id="KW-1185">Reference proteome</keyword>
<name>A0A7C8MFK0_9PEZI</name>
<dbReference type="AlphaFoldDB" id="A0A7C8MFK0"/>
<dbReference type="OrthoDB" id="6509975at2759"/>
<dbReference type="GO" id="GO:0003993">
    <property type="term" value="F:acid phosphatase activity"/>
    <property type="evidence" value="ECO:0007669"/>
    <property type="project" value="TreeGrafter"/>
</dbReference>
<comment type="caution">
    <text evidence="2">The sequence shown here is derived from an EMBL/GenBank/DDBJ whole genome shotgun (WGS) entry which is preliminary data.</text>
</comment>
<dbReference type="Pfam" id="PF00328">
    <property type="entry name" value="His_Phos_2"/>
    <property type="match status" value="1"/>
</dbReference>
<proteinExistence type="predicted"/>
<evidence type="ECO:0000256" key="1">
    <source>
        <dbReference type="ARBA" id="ARBA00022801"/>
    </source>
</evidence>
<protein>
    <recommendedName>
        <fullName evidence="4">3-phytase</fullName>
    </recommendedName>
</protein>
<dbReference type="EMBL" id="WUBL01000218">
    <property type="protein sequence ID" value="KAF2963272.1"/>
    <property type="molecule type" value="Genomic_DNA"/>
</dbReference>
<dbReference type="PANTHER" id="PTHR20963">
    <property type="entry name" value="MULTIPLE INOSITOL POLYPHOSPHATE PHOSPHATASE-RELATED"/>
    <property type="match status" value="1"/>
</dbReference>
<accession>A0A7C8MFK0</accession>
<sequence>MLPVLQGVVDLLRSGPETPVVQGAADGDEGNSVDVVGPLTVAFTHDNQINELASILGVFDEQVPLAADSLDESRIYVSSRINPMRGTVAFERLDCSGRKYLRLLLNDAVYPVPSCKSGPGVSCPLREYDERVLARKWAEAGGSFETLCQLPQGSASTSSRTGGVTFFTDLTLKGIRVVRP</sequence>
<dbReference type="GO" id="GO:0009277">
    <property type="term" value="C:fungal-type cell wall"/>
    <property type="evidence" value="ECO:0007669"/>
    <property type="project" value="TreeGrafter"/>
</dbReference>
<dbReference type="InterPro" id="IPR029033">
    <property type="entry name" value="His_PPase_superfam"/>
</dbReference>
<gene>
    <name evidence="2" type="ORF">GQX73_g10284</name>
</gene>
<dbReference type="PANTHER" id="PTHR20963:SF23">
    <property type="entry name" value="3-PHYTASE"/>
    <property type="match status" value="1"/>
</dbReference>
<organism evidence="2 3">
    <name type="scientific">Xylaria multiplex</name>
    <dbReference type="NCBI Taxonomy" id="323545"/>
    <lineage>
        <taxon>Eukaryota</taxon>
        <taxon>Fungi</taxon>
        <taxon>Dikarya</taxon>
        <taxon>Ascomycota</taxon>
        <taxon>Pezizomycotina</taxon>
        <taxon>Sordariomycetes</taxon>
        <taxon>Xylariomycetidae</taxon>
        <taxon>Xylariales</taxon>
        <taxon>Xylariaceae</taxon>
        <taxon>Xylaria</taxon>
    </lineage>
</organism>
<dbReference type="InterPro" id="IPR000560">
    <property type="entry name" value="His_Pase_clade-2"/>
</dbReference>